<evidence type="ECO:0000256" key="10">
    <source>
        <dbReference type="ARBA" id="ARBA00023304"/>
    </source>
</evidence>
<dbReference type="PANTHER" id="PTHR43661:SF3">
    <property type="entry name" value="D-XYLONATE DEHYDRATASE YAGF-RELATED"/>
    <property type="match status" value="1"/>
</dbReference>
<comment type="caution">
    <text evidence="19">The sequence shown here is derived from an EMBL/GenBank/DDBJ whole genome shotgun (WGS) entry which is preliminary data.</text>
</comment>
<proteinExistence type="inferred from homology"/>
<feature type="domain" description="Dihydroxy-acid/6-phosphogluconate dehydratase C-terminal" evidence="18">
    <location>
        <begin position="366"/>
        <end position="557"/>
    </location>
</feature>
<keyword evidence="20" id="KW-1185">Reference proteome</keyword>
<dbReference type="PROSITE" id="PS00886">
    <property type="entry name" value="ILVD_EDD_1"/>
    <property type="match status" value="1"/>
</dbReference>
<comment type="pathway">
    <text evidence="12">Amino-acid biosynthesis; L-valine biosynthesis; L-valine from pyruvate: step 3/4.</text>
</comment>
<evidence type="ECO:0000256" key="12">
    <source>
        <dbReference type="ARBA" id="ARBA00029436"/>
    </source>
</evidence>
<dbReference type="GO" id="GO:0051537">
    <property type="term" value="F:2 iron, 2 sulfur cluster binding"/>
    <property type="evidence" value="ECO:0007669"/>
    <property type="project" value="UniProtKB-KW"/>
</dbReference>
<evidence type="ECO:0000313" key="20">
    <source>
        <dbReference type="Proteomes" id="UP000295066"/>
    </source>
</evidence>
<dbReference type="NCBIfam" id="NF002068">
    <property type="entry name" value="PRK00911.1"/>
    <property type="match status" value="1"/>
</dbReference>
<evidence type="ECO:0000256" key="9">
    <source>
        <dbReference type="ARBA" id="ARBA00023239"/>
    </source>
</evidence>
<evidence type="ECO:0000256" key="14">
    <source>
        <dbReference type="ARBA" id="ARBA00029490"/>
    </source>
</evidence>
<dbReference type="InterPro" id="IPR020558">
    <property type="entry name" value="DiOHA_6PGluconate_deHydtase_CS"/>
</dbReference>
<comment type="pathway">
    <text evidence="13">Amino-acid biosynthesis; L-isoleucine biosynthesis; L-isoleucine from 2-oxobutanoate: step 3/4.</text>
</comment>
<evidence type="ECO:0000256" key="1">
    <source>
        <dbReference type="ARBA" id="ARBA00001946"/>
    </source>
</evidence>
<dbReference type="UniPathway" id="UPA00049">
    <property type="reaction ID" value="UER00061"/>
</dbReference>
<dbReference type="EMBL" id="SORI01000006">
    <property type="protein sequence ID" value="TDY61234.1"/>
    <property type="molecule type" value="Genomic_DNA"/>
</dbReference>
<dbReference type="GO" id="GO:0004160">
    <property type="term" value="F:dihydroxy-acid dehydratase activity"/>
    <property type="evidence" value="ECO:0007669"/>
    <property type="project" value="UniProtKB-UniRule"/>
</dbReference>
<dbReference type="EC" id="4.2.1.9" evidence="14 16"/>
<dbReference type="NCBIfam" id="TIGR00110">
    <property type="entry name" value="ilvD"/>
    <property type="match status" value="1"/>
</dbReference>
<evidence type="ECO:0000256" key="7">
    <source>
        <dbReference type="ARBA" id="ARBA00023004"/>
    </source>
</evidence>
<gene>
    <name evidence="19" type="ORF">C8D99_10689</name>
</gene>
<evidence type="ECO:0000256" key="5">
    <source>
        <dbReference type="ARBA" id="ARBA00022723"/>
    </source>
</evidence>
<dbReference type="InterPro" id="IPR004404">
    <property type="entry name" value="DihydroxyA_deHydtase"/>
</dbReference>
<sequence>MSKGWRSSEVFAGPQNAGARALWKSMGYCDGDFGDRPVIGIANSWNTLVPGHFNLNMVSEQVKKGIHRAGGVAAEFGVIASCDGVCEGHRGMHFILPQREVIADSIELVAEAHHLDALVLLASCDKIVPGMLMAAARLDIPAIMITGGPMLGGVEFDGRKTDETSLHEALGMLASGKISEERFRSLENLCAPTCGSCSFFGTANTMCCLAEVLGMTLPGAALIPAVHSERLRLACETGEVICRMAREGLTARKILNGLSIENAVRATLAMSGSTNAVMHLAAIAAEAEAGVDVMDLFSRLGPETPQIVRVNPASKWNTEDFWMAGGIPRMLKRMMPLLQKDALTCTGRTVEENVSACVFPFPENDDVMKTLEAPFSPRGGIAVLRGNLAPDTAVTKPGAIDPSLHVFTGEARVFDSEDDANAAILAGKIQAGNVVVIRYEGPKGGPGMREMYRAMKYLYGMGLNKSTALVTDGRFSGTNNGCFVGHISPEAAEGGPLAIVRDGDKITVDVIEGTLHLHVSDGEIWERFASWKKPAPKVTRGHLALYSRLASSAAKGAVVRAE</sequence>
<dbReference type="GO" id="GO:0009097">
    <property type="term" value="P:isoleucine biosynthetic process"/>
    <property type="evidence" value="ECO:0007669"/>
    <property type="project" value="UniProtKB-UniPathway"/>
</dbReference>
<dbReference type="GO" id="GO:0009099">
    <property type="term" value="P:L-valine biosynthetic process"/>
    <property type="evidence" value="ECO:0007669"/>
    <property type="project" value="UniProtKB-UniPathway"/>
</dbReference>
<evidence type="ECO:0000256" key="16">
    <source>
        <dbReference type="NCBIfam" id="TIGR00110"/>
    </source>
</evidence>
<evidence type="ECO:0000256" key="6">
    <source>
        <dbReference type="ARBA" id="ARBA00022842"/>
    </source>
</evidence>
<evidence type="ECO:0000256" key="11">
    <source>
        <dbReference type="ARBA" id="ARBA00029304"/>
    </source>
</evidence>
<dbReference type="GO" id="GO:0005829">
    <property type="term" value="C:cytosol"/>
    <property type="evidence" value="ECO:0007669"/>
    <property type="project" value="TreeGrafter"/>
</dbReference>
<keyword evidence="4" id="KW-0001">2Fe-2S</keyword>
<evidence type="ECO:0000256" key="4">
    <source>
        <dbReference type="ARBA" id="ARBA00022714"/>
    </source>
</evidence>
<dbReference type="InterPro" id="IPR037237">
    <property type="entry name" value="IlvD/EDD_N"/>
</dbReference>
<comment type="cofactor">
    <cofactor evidence="15">
        <name>[2Fe-2S] cluster</name>
        <dbReference type="ChEBI" id="CHEBI:190135"/>
    </cofactor>
</comment>
<dbReference type="AlphaFoldDB" id="A0A4R8M7R9"/>
<keyword evidence="10" id="KW-0100">Branched-chain amino acid biosynthesis</keyword>
<evidence type="ECO:0000256" key="13">
    <source>
        <dbReference type="ARBA" id="ARBA00029437"/>
    </source>
</evidence>
<name>A0A4R8M7R9_9BACT</name>
<evidence type="ECO:0000256" key="2">
    <source>
        <dbReference type="ARBA" id="ARBA00006486"/>
    </source>
</evidence>
<evidence type="ECO:0000256" key="15">
    <source>
        <dbReference type="ARBA" id="ARBA00034078"/>
    </source>
</evidence>
<dbReference type="Gene3D" id="3.50.30.80">
    <property type="entry name" value="IlvD/EDD C-terminal domain-like"/>
    <property type="match status" value="1"/>
</dbReference>
<comment type="similarity">
    <text evidence="2">Belongs to the IlvD/Edd family.</text>
</comment>
<evidence type="ECO:0000256" key="8">
    <source>
        <dbReference type="ARBA" id="ARBA00023014"/>
    </source>
</evidence>
<evidence type="ECO:0000259" key="18">
    <source>
        <dbReference type="Pfam" id="PF24877"/>
    </source>
</evidence>
<dbReference type="OrthoDB" id="9807077at2"/>
<dbReference type="UniPathway" id="UPA00047">
    <property type="reaction ID" value="UER00057"/>
</dbReference>
<keyword evidence="6" id="KW-0460">Magnesium</keyword>
<comment type="cofactor">
    <cofactor evidence="1">
        <name>Mg(2+)</name>
        <dbReference type="ChEBI" id="CHEBI:18420"/>
    </cofactor>
</comment>
<dbReference type="SUPFAM" id="SSF143975">
    <property type="entry name" value="IlvD/EDD N-terminal domain-like"/>
    <property type="match status" value="1"/>
</dbReference>
<evidence type="ECO:0000256" key="3">
    <source>
        <dbReference type="ARBA" id="ARBA00022605"/>
    </source>
</evidence>
<dbReference type="PANTHER" id="PTHR43661">
    <property type="entry name" value="D-XYLONATE DEHYDRATASE"/>
    <property type="match status" value="1"/>
</dbReference>
<keyword evidence="9" id="KW-0456">Lyase</keyword>
<dbReference type="InterPro" id="IPR000581">
    <property type="entry name" value="ILV_EDD_N"/>
</dbReference>
<dbReference type="GO" id="GO:0046872">
    <property type="term" value="F:metal ion binding"/>
    <property type="evidence" value="ECO:0007669"/>
    <property type="project" value="UniProtKB-KW"/>
</dbReference>
<dbReference type="InterPro" id="IPR042096">
    <property type="entry name" value="Dihydro-acid_dehy_C"/>
</dbReference>
<keyword evidence="5" id="KW-0479">Metal-binding</keyword>
<protein>
    <recommendedName>
        <fullName evidence="14 16">Dihydroxy-acid dehydratase</fullName>
        <ecNumber evidence="14 16">4.2.1.9</ecNumber>
    </recommendedName>
</protein>
<evidence type="ECO:0000313" key="19">
    <source>
        <dbReference type="EMBL" id="TDY61234.1"/>
    </source>
</evidence>
<keyword evidence="3" id="KW-0028">Amino-acid biosynthesis</keyword>
<organism evidence="19 20">
    <name type="scientific">Aminivibrio pyruvatiphilus</name>
    <dbReference type="NCBI Taxonomy" id="1005740"/>
    <lineage>
        <taxon>Bacteria</taxon>
        <taxon>Thermotogati</taxon>
        <taxon>Synergistota</taxon>
        <taxon>Synergistia</taxon>
        <taxon>Synergistales</taxon>
        <taxon>Aminobacteriaceae</taxon>
        <taxon>Aminivibrio</taxon>
    </lineage>
</organism>
<dbReference type="Pfam" id="PF00920">
    <property type="entry name" value="ILVD_EDD_N"/>
    <property type="match status" value="1"/>
</dbReference>
<dbReference type="FunFam" id="3.50.30.80:FF:000001">
    <property type="entry name" value="Dihydroxy-acid dehydratase"/>
    <property type="match status" value="1"/>
</dbReference>
<comment type="catalytic activity">
    <reaction evidence="11">
        <text>(2R)-2,3-dihydroxy-3-methylbutanoate = 3-methyl-2-oxobutanoate + H2O</text>
        <dbReference type="Rhea" id="RHEA:24809"/>
        <dbReference type="ChEBI" id="CHEBI:11851"/>
        <dbReference type="ChEBI" id="CHEBI:15377"/>
        <dbReference type="ChEBI" id="CHEBI:49072"/>
        <dbReference type="EC" id="4.2.1.9"/>
    </reaction>
    <physiologicalReaction direction="left-to-right" evidence="11">
        <dbReference type="Rhea" id="RHEA:24810"/>
    </physiologicalReaction>
</comment>
<keyword evidence="7" id="KW-0408">Iron</keyword>
<dbReference type="Pfam" id="PF24877">
    <property type="entry name" value="ILV_EDD_C"/>
    <property type="match status" value="1"/>
</dbReference>
<reference evidence="19 20" key="1">
    <citation type="submission" date="2019-03" db="EMBL/GenBank/DDBJ databases">
        <title>Genomic Encyclopedia of Type Strains, Phase IV (KMG-IV): sequencing the most valuable type-strain genomes for metagenomic binning, comparative biology and taxonomic classification.</title>
        <authorList>
            <person name="Goeker M."/>
        </authorList>
    </citation>
    <scope>NUCLEOTIDE SEQUENCE [LARGE SCALE GENOMIC DNA]</scope>
    <source>
        <strain evidence="19 20">DSM 25964</strain>
    </source>
</reference>
<dbReference type="InterPro" id="IPR056740">
    <property type="entry name" value="ILV_EDD_C"/>
</dbReference>
<dbReference type="Proteomes" id="UP000295066">
    <property type="component" value="Unassembled WGS sequence"/>
</dbReference>
<dbReference type="SUPFAM" id="SSF52016">
    <property type="entry name" value="LeuD/IlvD-like"/>
    <property type="match status" value="1"/>
</dbReference>
<feature type="domain" description="Dihydroxy-acid/6-phosphogluconate dehydratase N-terminal" evidence="17">
    <location>
        <begin position="36"/>
        <end position="353"/>
    </location>
</feature>
<keyword evidence="8" id="KW-0411">Iron-sulfur</keyword>
<evidence type="ECO:0000259" key="17">
    <source>
        <dbReference type="Pfam" id="PF00920"/>
    </source>
</evidence>
<dbReference type="RefSeq" id="WP_133957282.1">
    <property type="nucleotide sequence ID" value="NZ_SORI01000006.1"/>
</dbReference>
<accession>A0A4R8M7R9</accession>